<evidence type="ECO:0000313" key="9">
    <source>
        <dbReference type="Proteomes" id="UP000253727"/>
    </source>
</evidence>
<name>A0A369Q970_9SPHN</name>
<comment type="caution">
    <text evidence="8">The sequence shown here is derived from an EMBL/GenBank/DDBJ whole genome shotgun (WGS) entry which is preliminary data.</text>
</comment>
<dbReference type="PANTHER" id="PTHR33507">
    <property type="entry name" value="INNER MEMBRANE PROTEIN YBBJ"/>
    <property type="match status" value="1"/>
</dbReference>
<evidence type="ECO:0000256" key="5">
    <source>
        <dbReference type="SAM" id="MobiDB-lite"/>
    </source>
</evidence>
<dbReference type="Proteomes" id="UP000253727">
    <property type="component" value="Unassembled WGS sequence"/>
</dbReference>
<protein>
    <recommendedName>
        <fullName evidence="7">NfeD-like C-terminal domain-containing protein</fullName>
    </recommendedName>
</protein>
<accession>A0A369Q970</accession>
<keyword evidence="9" id="KW-1185">Reference proteome</keyword>
<dbReference type="RefSeq" id="WP_115366966.1">
    <property type="nucleotide sequence ID" value="NZ_QBKA01000002.1"/>
</dbReference>
<comment type="subcellular location">
    <subcellularLocation>
        <location evidence="1">Membrane</location>
        <topology evidence="1">Multi-pass membrane protein</topology>
    </subcellularLocation>
</comment>
<feature type="domain" description="NfeD-like C-terminal" evidence="7">
    <location>
        <begin position="93"/>
        <end position="150"/>
    </location>
</feature>
<dbReference type="InterPro" id="IPR002810">
    <property type="entry name" value="NfeD-like_C"/>
</dbReference>
<evidence type="ECO:0000256" key="2">
    <source>
        <dbReference type="ARBA" id="ARBA00022692"/>
    </source>
</evidence>
<feature type="compositionally biased region" description="Low complexity" evidence="5">
    <location>
        <begin position="167"/>
        <end position="181"/>
    </location>
</feature>
<feature type="transmembrane region" description="Helical" evidence="6">
    <location>
        <begin position="47"/>
        <end position="69"/>
    </location>
</feature>
<evidence type="ECO:0000256" key="1">
    <source>
        <dbReference type="ARBA" id="ARBA00004141"/>
    </source>
</evidence>
<dbReference type="AlphaFoldDB" id="A0A369Q970"/>
<evidence type="ECO:0000259" key="7">
    <source>
        <dbReference type="Pfam" id="PF01957"/>
    </source>
</evidence>
<dbReference type="Gene3D" id="2.40.50.140">
    <property type="entry name" value="Nucleic acid-binding proteins"/>
    <property type="match status" value="1"/>
</dbReference>
<dbReference type="InterPro" id="IPR012340">
    <property type="entry name" value="NA-bd_OB-fold"/>
</dbReference>
<reference evidence="8 9" key="1">
    <citation type="submission" date="2018-04" db="EMBL/GenBank/DDBJ databases">
        <title>Altererythrobacter sp. HME9302 genome sequencing and assembly.</title>
        <authorList>
            <person name="Kang H."/>
            <person name="Kim H."/>
            <person name="Joh K."/>
        </authorList>
    </citation>
    <scope>NUCLEOTIDE SEQUENCE [LARGE SCALE GENOMIC DNA]</scope>
    <source>
        <strain evidence="8 9">HME9302</strain>
    </source>
</reference>
<evidence type="ECO:0000256" key="4">
    <source>
        <dbReference type="ARBA" id="ARBA00023136"/>
    </source>
</evidence>
<keyword evidence="2 6" id="KW-0812">Transmembrane</keyword>
<dbReference type="OrthoDB" id="9810336at2"/>
<dbReference type="InterPro" id="IPR052165">
    <property type="entry name" value="Membrane_assoc_protease"/>
</dbReference>
<feature type="region of interest" description="Disordered" evidence="5">
    <location>
        <begin position="157"/>
        <end position="181"/>
    </location>
</feature>
<evidence type="ECO:0000256" key="6">
    <source>
        <dbReference type="SAM" id="Phobius"/>
    </source>
</evidence>
<evidence type="ECO:0000256" key="3">
    <source>
        <dbReference type="ARBA" id="ARBA00022989"/>
    </source>
</evidence>
<keyword evidence="3 6" id="KW-1133">Transmembrane helix</keyword>
<dbReference type="EMBL" id="QBKA01000002">
    <property type="protein sequence ID" value="RDC60900.1"/>
    <property type="molecule type" value="Genomic_DNA"/>
</dbReference>
<evidence type="ECO:0000313" key="8">
    <source>
        <dbReference type="EMBL" id="RDC60900.1"/>
    </source>
</evidence>
<keyword evidence="4 6" id="KW-0472">Membrane</keyword>
<dbReference type="PANTHER" id="PTHR33507:SF3">
    <property type="entry name" value="INNER MEMBRANE PROTEIN YBBJ"/>
    <property type="match status" value="1"/>
</dbReference>
<dbReference type="GO" id="GO:0005886">
    <property type="term" value="C:plasma membrane"/>
    <property type="evidence" value="ECO:0007669"/>
    <property type="project" value="TreeGrafter"/>
</dbReference>
<gene>
    <name evidence="8" type="ORF">HME9302_02117</name>
</gene>
<sequence length="181" mass="18883">MDGLGGFEAHWVWATLGLILAALEIMVPGVYLIWLAVAALATGLLTYLFDLSLAMQVIDFVSLALIAAFSAKRFLRDKPIIGADPKLNQPGLRLAGETAIVTQPFESDHGRVKVGDSEWLARLPAGSKDIALGERVRITGSDGSSLLVEPMPLLAGEEGQTIEGRVSPAGSTSSPGGSSGG</sequence>
<feature type="transmembrane region" description="Helical" evidence="6">
    <location>
        <begin position="12"/>
        <end position="41"/>
    </location>
</feature>
<dbReference type="Pfam" id="PF01957">
    <property type="entry name" value="NfeD"/>
    <property type="match status" value="1"/>
</dbReference>
<organism evidence="8 9">
    <name type="scientific">Alteripontixanthobacter maritimus</name>
    <dbReference type="NCBI Taxonomy" id="2161824"/>
    <lineage>
        <taxon>Bacteria</taxon>
        <taxon>Pseudomonadati</taxon>
        <taxon>Pseudomonadota</taxon>
        <taxon>Alphaproteobacteria</taxon>
        <taxon>Sphingomonadales</taxon>
        <taxon>Erythrobacteraceae</taxon>
        <taxon>Alteripontixanthobacter</taxon>
    </lineage>
</organism>
<dbReference type="SUPFAM" id="SSF141322">
    <property type="entry name" value="NfeD domain-like"/>
    <property type="match status" value="1"/>
</dbReference>
<proteinExistence type="predicted"/>